<accession>A0A7X1FV91</accession>
<keyword evidence="3" id="KW-1185">Reference proteome</keyword>
<evidence type="ECO:0000313" key="3">
    <source>
        <dbReference type="Proteomes" id="UP000551327"/>
    </source>
</evidence>
<evidence type="ECO:0000259" key="1">
    <source>
        <dbReference type="Pfam" id="PF00903"/>
    </source>
</evidence>
<comment type="caution">
    <text evidence="2">The sequence shown here is derived from an EMBL/GenBank/DDBJ whole genome shotgun (WGS) entry which is preliminary data.</text>
</comment>
<dbReference type="EMBL" id="JACLAX010000001">
    <property type="protein sequence ID" value="MBC2667606.1"/>
    <property type="molecule type" value="Genomic_DNA"/>
</dbReference>
<evidence type="ECO:0000313" key="2">
    <source>
        <dbReference type="EMBL" id="MBC2667606.1"/>
    </source>
</evidence>
<dbReference type="Proteomes" id="UP000551327">
    <property type="component" value="Unassembled WGS sequence"/>
</dbReference>
<dbReference type="Pfam" id="PF00903">
    <property type="entry name" value="Glyoxalase"/>
    <property type="match status" value="1"/>
</dbReference>
<feature type="domain" description="Glyoxalase/fosfomycin resistance/dioxygenase" evidence="1">
    <location>
        <begin position="153"/>
        <end position="230"/>
    </location>
</feature>
<reference evidence="2 3" key="1">
    <citation type="submission" date="2020-08" db="EMBL/GenBank/DDBJ databases">
        <title>The genome sequence of type strain Novosphingobium piscinae KCTC 42194.</title>
        <authorList>
            <person name="Liu Y."/>
        </authorList>
    </citation>
    <scope>NUCLEOTIDE SEQUENCE [LARGE SCALE GENOMIC DNA]</scope>
    <source>
        <strain evidence="2 3">KCTC 42194</strain>
    </source>
</reference>
<proteinExistence type="predicted"/>
<name>A0A7X1FV91_9SPHN</name>
<dbReference type="RefSeq" id="WP_185677496.1">
    <property type="nucleotide sequence ID" value="NZ_JACLAX010000001.1"/>
</dbReference>
<dbReference type="AlphaFoldDB" id="A0A7X1FV91"/>
<gene>
    <name evidence="2" type="ORF">H7F53_00435</name>
</gene>
<dbReference type="InterPro" id="IPR029068">
    <property type="entry name" value="Glyas_Bleomycin-R_OHBP_Dase"/>
</dbReference>
<organism evidence="2 3">
    <name type="scientific">Novosphingobium piscinae</name>
    <dbReference type="NCBI Taxonomy" id="1507448"/>
    <lineage>
        <taxon>Bacteria</taxon>
        <taxon>Pseudomonadati</taxon>
        <taxon>Pseudomonadota</taxon>
        <taxon>Alphaproteobacteria</taxon>
        <taxon>Sphingomonadales</taxon>
        <taxon>Sphingomonadaceae</taxon>
        <taxon>Novosphingobium</taxon>
    </lineage>
</organism>
<sequence>MTVLGIESVVFGVADLAEHTRFWTDFGLPLDHADAGESVFRLASGSRVILLPHGDPRLPTPDPFAGDGIKETVWGVDSPASLERIAASLAREVAVTREADGTLRCTCPDGQPIAVRVWAKQAVASETSPVNTPSSWPRFNQHRIWRQRAIPKTINHVVFFSTDYVSSFEFYERHFGFRYVDHSKGVGIFARADGTFEHHSIFWVNCDLPIAPDHFGFMHIAFGCDDIDEVMLGANLMEQKGWKNTTMNTSGGISRHRISSAIYYYCEIPGHAGEAEYHADTDYLDDNWVPRAWDFRFGSLLWSANAPPIFRGDNIPWDMTFDADRRSFEPYRKQGPGQCAVEGQLAAITAEDEHAL</sequence>
<dbReference type="InterPro" id="IPR004360">
    <property type="entry name" value="Glyas_Fos-R_dOase_dom"/>
</dbReference>
<protein>
    <submittedName>
        <fullName evidence="2">VOC family protein</fullName>
    </submittedName>
</protein>
<dbReference type="Gene3D" id="3.10.180.10">
    <property type="entry name" value="2,3-Dihydroxybiphenyl 1,2-Dioxygenase, domain 1"/>
    <property type="match status" value="2"/>
</dbReference>
<dbReference type="SUPFAM" id="SSF54593">
    <property type="entry name" value="Glyoxalase/Bleomycin resistance protein/Dihydroxybiphenyl dioxygenase"/>
    <property type="match status" value="1"/>
</dbReference>